<dbReference type="Proteomes" id="UP000708208">
    <property type="component" value="Unassembled WGS sequence"/>
</dbReference>
<evidence type="ECO:0000256" key="2">
    <source>
        <dbReference type="ARBA" id="ARBA00022692"/>
    </source>
</evidence>
<protein>
    <recommendedName>
        <fullName evidence="6">EamA domain-containing protein</fullName>
    </recommendedName>
</protein>
<feature type="transmembrane region" description="Helical" evidence="5">
    <location>
        <begin position="21"/>
        <end position="38"/>
    </location>
</feature>
<dbReference type="GO" id="GO:0016020">
    <property type="term" value="C:membrane"/>
    <property type="evidence" value="ECO:0007669"/>
    <property type="project" value="UniProtKB-SubCell"/>
</dbReference>
<name>A0A8J2L3B5_9HEXA</name>
<evidence type="ECO:0000259" key="6">
    <source>
        <dbReference type="Pfam" id="PF00892"/>
    </source>
</evidence>
<feature type="transmembrane region" description="Helical" evidence="5">
    <location>
        <begin position="58"/>
        <end position="78"/>
    </location>
</feature>
<feature type="transmembrane region" description="Helical" evidence="5">
    <location>
        <begin position="278"/>
        <end position="299"/>
    </location>
</feature>
<evidence type="ECO:0000256" key="3">
    <source>
        <dbReference type="ARBA" id="ARBA00022989"/>
    </source>
</evidence>
<accession>A0A8J2L3B5</accession>
<evidence type="ECO:0000313" key="7">
    <source>
        <dbReference type="EMBL" id="CAG7824635.1"/>
    </source>
</evidence>
<sequence length="500" mass="56320">MDRVQVSFGGGSNILGPTQRLFLGVIVLILVDIIWVMSSELTEYIFQHEKYDKPFFSTYVKTSMFLIFLFGFLCWTPWHERCTKTESSQYTLLATDPETVVDETVDDNANDAVLSAPTYIPINYDSNNSGNESDHSETVHHRSVRFSKLAEVRQLAENEAAEALFARLSYQASIQAEQQAYRLANRLSTTQTAQLALTFCLMWFLANYMYQLALSNTEVGIVNVLSSASGLFTLILASTFPSIASDRFTLSKLLAVLISLSGVAVVSLSDFSMESKKIPLGTIFALVSAFFYASYLVFLRKKVDHEDKLDIPMFFGFVGLFNLIILWPLFFILHYAGIEEFSWPTKRQWLFLVFNGIIGTVFSEVLWLWGCFLTSSLIATLAISLTIPLSMIADILFKNVTYSPLFYLGTAPMVISFFVVNMLAHYENWDPVMDFFRKIAKNCFGTRNYQSVLNSEDPQSESLICVDDDDEDEAEIGEVSNVSINSEDGVIENSSSINQL</sequence>
<evidence type="ECO:0000256" key="4">
    <source>
        <dbReference type="ARBA" id="ARBA00023136"/>
    </source>
</evidence>
<dbReference type="EMBL" id="CAJVCH010533515">
    <property type="protein sequence ID" value="CAG7824635.1"/>
    <property type="molecule type" value="Genomic_DNA"/>
</dbReference>
<proteinExistence type="predicted"/>
<feature type="transmembrane region" description="Helical" evidence="5">
    <location>
        <begin position="195"/>
        <end position="213"/>
    </location>
</feature>
<dbReference type="Pfam" id="PF00892">
    <property type="entry name" value="EamA"/>
    <property type="match status" value="1"/>
</dbReference>
<feature type="domain" description="EamA" evidence="6">
    <location>
        <begin position="280"/>
        <end position="421"/>
    </location>
</feature>
<evidence type="ECO:0000256" key="1">
    <source>
        <dbReference type="ARBA" id="ARBA00004141"/>
    </source>
</evidence>
<feature type="transmembrane region" description="Helical" evidence="5">
    <location>
        <begin position="349"/>
        <end position="369"/>
    </location>
</feature>
<dbReference type="AlphaFoldDB" id="A0A8J2L3B5"/>
<gene>
    <name evidence="7" type="ORF">AFUS01_LOCUS34783</name>
</gene>
<organism evidence="7 8">
    <name type="scientific">Allacma fusca</name>
    <dbReference type="NCBI Taxonomy" id="39272"/>
    <lineage>
        <taxon>Eukaryota</taxon>
        <taxon>Metazoa</taxon>
        <taxon>Ecdysozoa</taxon>
        <taxon>Arthropoda</taxon>
        <taxon>Hexapoda</taxon>
        <taxon>Collembola</taxon>
        <taxon>Symphypleona</taxon>
        <taxon>Sminthuridae</taxon>
        <taxon>Allacma</taxon>
    </lineage>
</organism>
<feature type="transmembrane region" description="Helical" evidence="5">
    <location>
        <begin position="219"/>
        <end position="241"/>
    </location>
</feature>
<feature type="transmembrane region" description="Helical" evidence="5">
    <location>
        <begin position="405"/>
        <end position="424"/>
    </location>
</feature>
<feature type="transmembrane region" description="Helical" evidence="5">
    <location>
        <begin position="311"/>
        <end position="337"/>
    </location>
</feature>
<reference evidence="7" key="1">
    <citation type="submission" date="2021-06" db="EMBL/GenBank/DDBJ databases">
        <authorList>
            <person name="Hodson N. C."/>
            <person name="Mongue J. A."/>
            <person name="Jaron S. K."/>
        </authorList>
    </citation>
    <scope>NUCLEOTIDE SEQUENCE</scope>
</reference>
<comment type="subcellular location">
    <subcellularLocation>
        <location evidence="1">Membrane</location>
        <topology evidence="1">Multi-pass membrane protein</topology>
    </subcellularLocation>
</comment>
<keyword evidence="8" id="KW-1185">Reference proteome</keyword>
<feature type="transmembrane region" description="Helical" evidence="5">
    <location>
        <begin position="376"/>
        <end position="393"/>
    </location>
</feature>
<keyword evidence="3 5" id="KW-1133">Transmembrane helix</keyword>
<comment type="caution">
    <text evidence="7">The sequence shown here is derived from an EMBL/GenBank/DDBJ whole genome shotgun (WGS) entry which is preliminary data.</text>
</comment>
<evidence type="ECO:0000313" key="8">
    <source>
        <dbReference type="Proteomes" id="UP000708208"/>
    </source>
</evidence>
<feature type="transmembrane region" description="Helical" evidence="5">
    <location>
        <begin position="253"/>
        <end position="272"/>
    </location>
</feature>
<keyword evidence="2 5" id="KW-0812">Transmembrane</keyword>
<evidence type="ECO:0000256" key="5">
    <source>
        <dbReference type="SAM" id="Phobius"/>
    </source>
</evidence>
<dbReference type="PANTHER" id="PTHR23051:SF0">
    <property type="entry name" value="SOLUTE CARRIER FAMILY 35 MEMBER F5"/>
    <property type="match status" value="1"/>
</dbReference>
<dbReference type="InterPro" id="IPR000620">
    <property type="entry name" value="EamA_dom"/>
</dbReference>
<dbReference type="OrthoDB" id="10041630at2759"/>
<keyword evidence="4 5" id="KW-0472">Membrane</keyword>
<dbReference type="PANTHER" id="PTHR23051">
    <property type="entry name" value="SOLUTE CARRIER FAMILY 35, MEMBER F5"/>
    <property type="match status" value="1"/>
</dbReference>